<keyword evidence="1" id="KW-0812">Transmembrane</keyword>
<evidence type="ECO:0000256" key="1">
    <source>
        <dbReference type="SAM" id="Phobius"/>
    </source>
</evidence>
<keyword evidence="1" id="KW-0472">Membrane</keyword>
<gene>
    <name evidence="2" type="ORF">SR882_09925</name>
</gene>
<feature type="transmembrane region" description="Helical" evidence="1">
    <location>
        <begin position="126"/>
        <end position="152"/>
    </location>
</feature>
<accession>A0ABZ0YWC9</accession>
<feature type="transmembrane region" description="Helical" evidence="1">
    <location>
        <begin position="101"/>
        <end position="119"/>
    </location>
</feature>
<reference evidence="2 3" key="1">
    <citation type="submission" date="2023-11" db="EMBL/GenBank/DDBJ databases">
        <title>MicrobeMod: A computational toolkit for identifying prokaryotic methylation and restriction-modification with nanopore sequencing.</title>
        <authorList>
            <person name="Crits-Christoph A."/>
            <person name="Kang S.C."/>
            <person name="Lee H."/>
            <person name="Ostrov N."/>
        </authorList>
    </citation>
    <scope>NUCLEOTIDE SEQUENCE [LARGE SCALE GENOMIC DNA]</scope>
    <source>
        <strain evidence="2 3">ATCC 49870</strain>
    </source>
</reference>
<name>A0ABZ0YWC9_9GAMM</name>
<keyword evidence="3" id="KW-1185">Reference proteome</keyword>
<organism evidence="2 3">
    <name type="scientific">Guyparkeria halophila</name>
    <dbReference type="NCBI Taxonomy" id="47960"/>
    <lineage>
        <taxon>Bacteria</taxon>
        <taxon>Pseudomonadati</taxon>
        <taxon>Pseudomonadota</taxon>
        <taxon>Gammaproteobacteria</taxon>
        <taxon>Chromatiales</taxon>
        <taxon>Thioalkalibacteraceae</taxon>
        <taxon>Guyparkeria</taxon>
    </lineage>
</organism>
<evidence type="ECO:0000313" key="3">
    <source>
        <dbReference type="Proteomes" id="UP001327459"/>
    </source>
</evidence>
<protein>
    <recommendedName>
        <fullName evidence="4">Tripartite tricarboxylate transporter TctB family protein</fullName>
    </recommendedName>
</protein>
<proteinExistence type="predicted"/>
<keyword evidence="1" id="KW-1133">Transmembrane helix</keyword>
<dbReference type="RefSeq" id="WP_322521086.1">
    <property type="nucleotide sequence ID" value="NZ_CP140153.1"/>
</dbReference>
<dbReference type="Proteomes" id="UP001327459">
    <property type="component" value="Chromosome"/>
</dbReference>
<feature type="transmembrane region" description="Helical" evidence="1">
    <location>
        <begin position="50"/>
        <end position="67"/>
    </location>
</feature>
<dbReference type="EMBL" id="CP140153">
    <property type="protein sequence ID" value="WQH16068.1"/>
    <property type="molecule type" value="Genomic_DNA"/>
</dbReference>
<evidence type="ECO:0008006" key="4">
    <source>
        <dbReference type="Google" id="ProtNLM"/>
    </source>
</evidence>
<sequence>MTEPTVNRPALALWMSASLAVAVLLLWLGADLHPPGAASARTLPASPLTGAMGFAFLLAWAAFAYAASITTPHRGAEHVGLWASLLLPLAIVVLLGGGQSLIALLLAIAWLATLIWTGWQLARREALAGLMMLPVIGSAIASMLLSLTLWVLP</sequence>
<evidence type="ECO:0000313" key="2">
    <source>
        <dbReference type="EMBL" id="WQH16068.1"/>
    </source>
</evidence>
<feature type="transmembrane region" description="Helical" evidence="1">
    <location>
        <begin position="79"/>
        <end position="95"/>
    </location>
</feature>